<organism evidence="1 2">
    <name type="scientific">Nostoc commune NIES-4072</name>
    <dbReference type="NCBI Taxonomy" id="2005467"/>
    <lineage>
        <taxon>Bacteria</taxon>
        <taxon>Bacillati</taxon>
        <taxon>Cyanobacteriota</taxon>
        <taxon>Cyanophyceae</taxon>
        <taxon>Nostocales</taxon>
        <taxon>Nostocaceae</taxon>
        <taxon>Nostoc</taxon>
    </lineage>
</organism>
<accession>A0A2R5FUE0</accession>
<name>A0A2R5FUE0_NOSCO</name>
<dbReference type="EMBL" id="BDUD01000001">
    <property type="protein sequence ID" value="GBG21068.1"/>
    <property type="molecule type" value="Genomic_DNA"/>
</dbReference>
<comment type="caution">
    <text evidence="1">The sequence shown here is derived from an EMBL/GenBank/DDBJ whole genome shotgun (WGS) entry which is preliminary data.</text>
</comment>
<reference evidence="1 2" key="1">
    <citation type="submission" date="2017-06" db="EMBL/GenBank/DDBJ databases">
        <title>Genome sequencing of cyanobaciteial culture collection at National Institute for Environmental Studies (NIES).</title>
        <authorList>
            <person name="Hirose Y."/>
            <person name="Shimura Y."/>
            <person name="Fujisawa T."/>
            <person name="Nakamura Y."/>
            <person name="Kawachi M."/>
        </authorList>
    </citation>
    <scope>NUCLEOTIDE SEQUENCE [LARGE SCALE GENOMIC DNA]</scope>
    <source>
        <strain evidence="1 2">NIES-4072</strain>
    </source>
</reference>
<sequence length="279" mass="32586">MVNERDIWIQKIDTTLQKWCQGDCVLGEHWFVHRFNPQYPLTSDSNDVAESETDLVESDVKGFVVVTQTCDIVRSCADRPFIEVVPLVEVNEQRLSEIQRSRRPQFAYVPGVAKFNLVADLDRVMTLEKAVITEWEREPGCRNDQEIRAFGQALTRKRARFAFPDDFNDFAKKLQNRLRDKHDKSNSEGEALRALREIRVRAEPSWNSSEIRLIFWFIRDEEQNQFEGIGWDQFLKQWLKLIPESGRFQTVEGSIVALEDMTAKEYIESDLLDLDHLSS</sequence>
<dbReference type="AlphaFoldDB" id="A0A2R5FUE0"/>
<evidence type="ECO:0000313" key="1">
    <source>
        <dbReference type="EMBL" id="GBG21068.1"/>
    </source>
</evidence>
<keyword evidence="2" id="KW-1185">Reference proteome</keyword>
<protein>
    <submittedName>
        <fullName evidence="1">Uncharacterized protein</fullName>
    </submittedName>
</protein>
<proteinExistence type="predicted"/>
<dbReference type="Proteomes" id="UP000245124">
    <property type="component" value="Unassembled WGS sequence"/>
</dbReference>
<evidence type="ECO:0000313" key="2">
    <source>
        <dbReference type="Proteomes" id="UP000245124"/>
    </source>
</evidence>
<dbReference type="OrthoDB" id="7595500at2"/>
<gene>
    <name evidence="1" type="ORF">NIES4072_47500</name>
</gene>